<evidence type="ECO:0000259" key="5">
    <source>
        <dbReference type="PROSITE" id="PS50110"/>
    </source>
</evidence>
<feature type="domain" description="Response regulatory" evidence="5">
    <location>
        <begin position="141"/>
        <end position="254"/>
    </location>
</feature>
<dbReference type="Pfam" id="PF22029">
    <property type="entry name" value="PhyR_sigma2"/>
    <property type="match status" value="1"/>
</dbReference>
<protein>
    <submittedName>
        <fullName evidence="6">Two-component response regulator</fullName>
    </submittedName>
</protein>
<keyword evidence="7" id="KW-1185">Reference proteome</keyword>
<feature type="modified residue" description="4-aspartylphosphate" evidence="4">
    <location>
        <position position="191"/>
    </location>
</feature>
<dbReference type="PIRSF" id="PIRSF036400">
    <property type="entry name" value="RR_Ctr_UCP036400"/>
    <property type="match status" value="1"/>
</dbReference>
<dbReference type="Pfam" id="PF00072">
    <property type="entry name" value="Response_reg"/>
    <property type="match status" value="1"/>
</dbReference>
<dbReference type="EMBL" id="AP027142">
    <property type="protein sequence ID" value="BDV32719.1"/>
    <property type="molecule type" value="Genomic_DNA"/>
</dbReference>
<keyword evidence="3" id="KW-0804">Transcription</keyword>
<dbReference type="PANTHER" id="PTHR44591:SF3">
    <property type="entry name" value="RESPONSE REGULATORY DOMAIN-CONTAINING PROTEIN"/>
    <property type="match status" value="1"/>
</dbReference>
<dbReference type="Gene3D" id="1.10.10.10">
    <property type="entry name" value="Winged helix-like DNA-binding domain superfamily/Winged helix DNA-binding domain"/>
    <property type="match status" value="1"/>
</dbReference>
<accession>A0ABM8E4D9</accession>
<reference evidence="6 7" key="1">
    <citation type="journal article" date="2023" name="Int. J. Syst. Evol. Microbiol.">
        <title>Methylocystis iwaonis sp. nov., a type II methane-oxidizing bacterium from surface soil of a rice paddy field in Japan, and emended description of the genus Methylocystis (ex Whittenbury et al. 1970) Bowman et al. 1993.</title>
        <authorList>
            <person name="Kaise H."/>
            <person name="Sawadogo J.B."/>
            <person name="Alam M.S."/>
            <person name="Ueno C."/>
            <person name="Dianou D."/>
            <person name="Shinjo R."/>
            <person name="Asakawa S."/>
        </authorList>
    </citation>
    <scope>NUCLEOTIDE SEQUENCE [LARGE SCALE GENOMIC DNA]</scope>
    <source>
        <strain evidence="6 7">SS37A-Re</strain>
    </source>
</reference>
<keyword evidence="1 4" id="KW-0597">Phosphoprotein</keyword>
<dbReference type="InterPro" id="IPR053867">
    <property type="entry name" value="PhyR_sigma4"/>
</dbReference>
<dbReference type="Proteomes" id="UP001317629">
    <property type="component" value="Chromosome"/>
</dbReference>
<evidence type="ECO:0000256" key="3">
    <source>
        <dbReference type="ARBA" id="ARBA00023163"/>
    </source>
</evidence>
<dbReference type="PANTHER" id="PTHR44591">
    <property type="entry name" value="STRESS RESPONSE REGULATOR PROTEIN 1"/>
    <property type="match status" value="1"/>
</dbReference>
<dbReference type="PROSITE" id="PS50110">
    <property type="entry name" value="RESPONSE_REGULATORY"/>
    <property type="match status" value="1"/>
</dbReference>
<dbReference type="InterPro" id="IPR050595">
    <property type="entry name" value="Bact_response_regulator"/>
</dbReference>
<name>A0ABM8E4D9_9HYPH</name>
<dbReference type="Gene3D" id="3.40.50.2300">
    <property type="match status" value="1"/>
</dbReference>
<dbReference type="RefSeq" id="WP_281929895.1">
    <property type="nucleotide sequence ID" value="NZ_AP027142.1"/>
</dbReference>
<dbReference type="SUPFAM" id="SSF52172">
    <property type="entry name" value="CheY-like"/>
    <property type="match status" value="1"/>
</dbReference>
<evidence type="ECO:0000256" key="1">
    <source>
        <dbReference type="ARBA" id="ARBA00022553"/>
    </source>
</evidence>
<dbReference type="InterPro" id="IPR014605">
    <property type="entry name" value="Sig_resp-reg_PhyR"/>
</dbReference>
<gene>
    <name evidence="6" type="ORF">SS37A_02480</name>
</gene>
<dbReference type="InterPro" id="IPR011006">
    <property type="entry name" value="CheY-like_superfamily"/>
</dbReference>
<dbReference type="CDD" id="cd17540">
    <property type="entry name" value="REC_PhyR"/>
    <property type="match status" value="1"/>
</dbReference>
<dbReference type="NCBIfam" id="NF006623">
    <property type="entry name" value="PRK09191.1"/>
    <property type="match status" value="1"/>
</dbReference>
<proteinExistence type="predicted"/>
<evidence type="ECO:0000313" key="6">
    <source>
        <dbReference type="EMBL" id="BDV32719.1"/>
    </source>
</evidence>
<sequence length="265" mass="28547">MSVSQEISAHLPYMRRFARALVGDREGGDAYVLATLEAVVAEPRRLHDSQDLRVSLYKLFLDIWSAAPVAVHSGAGDALDDAGARHNLDAISLRPRIAFLLNALEGFDLEQVGETLDVPEQEAAELINAANAEIADQIATDVLIIEDEPLIAHDLRSIVEELGHNVVGIARTHREAIATTEIGKPGLILADIQLADGSSGLDAVNEILGSLSTPVIFVTAYPERFLTGAPPEPAFLVAKPFSVESLKAVISQALFFNRRSQRKSG</sequence>
<organism evidence="6 7">
    <name type="scientific">Methylocystis iwaonis</name>
    <dbReference type="NCBI Taxonomy" id="2885079"/>
    <lineage>
        <taxon>Bacteria</taxon>
        <taxon>Pseudomonadati</taxon>
        <taxon>Pseudomonadota</taxon>
        <taxon>Alphaproteobacteria</taxon>
        <taxon>Hyphomicrobiales</taxon>
        <taxon>Methylocystaceae</taxon>
        <taxon>Methylocystis</taxon>
    </lineage>
</organism>
<evidence type="ECO:0000256" key="2">
    <source>
        <dbReference type="ARBA" id="ARBA00023015"/>
    </source>
</evidence>
<evidence type="ECO:0000256" key="4">
    <source>
        <dbReference type="PROSITE-ProRule" id="PRU00169"/>
    </source>
</evidence>
<dbReference type="InterPro" id="IPR053866">
    <property type="entry name" value="PhyR_sigma2"/>
</dbReference>
<dbReference type="Gene3D" id="1.10.1740.10">
    <property type="match status" value="1"/>
</dbReference>
<dbReference type="InterPro" id="IPR036388">
    <property type="entry name" value="WH-like_DNA-bd_sf"/>
</dbReference>
<dbReference type="SMART" id="SM00448">
    <property type="entry name" value="REC"/>
    <property type="match status" value="1"/>
</dbReference>
<evidence type="ECO:0000313" key="7">
    <source>
        <dbReference type="Proteomes" id="UP001317629"/>
    </source>
</evidence>
<dbReference type="Pfam" id="PF22233">
    <property type="entry name" value="PhyR_sigma-like"/>
    <property type="match status" value="1"/>
</dbReference>
<dbReference type="InterPro" id="IPR001789">
    <property type="entry name" value="Sig_transdc_resp-reg_receiver"/>
</dbReference>
<keyword evidence="2" id="KW-0805">Transcription regulation</keyword>